<dbReference type="EMBL" id="JAADJZ010000012">
    <property type="protein sequence ID" value="KAF2871049.1"/>
    <property type="molecule type" value="Genomic_DNA"/>
</dbReference>
<name>A0A7C8I537_9PLEO</name>
<dbReference type="Proteomes" id="UP000481861">
    <property type="component" value="Unassembled WGS sequence"/>
</dbReference>
<evidence type="ECO:0000313" key="1">
    <source>
        <dbReference type="EMBL" id="KAF2871049.1"/>
    </source>
</evidence>
<keyword evidence="2" id="KW-1185">Reference proteome</keyword>
<dbReference type="AlphaFoldDB" id="A0A7C8I537"/>
<gene>
    <name evidence="1" type="ORF">BDV95DRAFT_594959</name>
</gene>
<organism evidence="1 2">
    <name type="scientific">Massariosphaeria phaeospora</name>
    <dbReference type="NCBI Taxonomy" id="100035"/>
    <lineage>
        <taxon>Eukaryota</taxon>
        <taxon>Fungi</taxon>
        <taxon>Dikarya</taxon>
        <taxon>Ascomycota</taxon>
        <taxon>Pezizomycotina</taxon>
        <taxon>Dothideomycetes</taxon>
        <taxon>Pleosporomycetidae</taxon>
        <taxon>Pleosporales</taxon>
        <taxon>Pleosporales incertae sedis</taxon>
        <taxon>Massariosphaeria</taxon>
    </lineage>
</organism>
<proteinExistence type="predicted"/>
<comment type="caution">
    <text evidence="1">The sequence shown here is derived from an EMBL/GenBank/DDBJ whole genome shotgun (WGS) entry which is preliminary data.</text>
</comment>
<reference evidence="1 2" key="1">
    <citation type="submission" date="2020-01" db="EMBL/GenBank/DDBJ databases">
        <authorList>
            <consortium name="DOE Joint Genome Institute"/>
            <person name="Haridas S."/>
            <person name="Albert R."/>
            <person name="Binder M."/>
            <person name="Bloem J."/>
            <person name="Labutti K."/>
            <person name="Salamov A."/>
            <person name="Andreopoulos B."/>
            <person name="Baker S.E."/>
            <person name="Barry K."/>
            <person name="Bills G."/>
            <person name="Bluhm B.H."/>
            <person name="Cannon C."/>
            <person name="Castanera R."/>
            <person name="Culley D.E."/>
            <person name="Daum C."/>
            <person name="Ezra D."/>
            <person name="Gonzalez J.B."/>
            <person name="Henrissat B."/>
            <person name="Kuo A."/>
            <person name="Liang C."/>
            <person name="Lipzen A."/>
            <person name="Lutzoni F."/>
            <person name="Magnuson J."/>
            <person name="Mondo S."/>
            <person name="Nolan M."/>
            <person name="Ohm R."/>
            <person name="Pangilinan J."/>
            <person name="Park H.-J.H."/>
            <person name="Ramirez L."/>
            <person name="Alfaro M."/>
            <person name="Sun H."/>
            <person name="Tritt A."/>
            <person name="Yoshinaga Y."/>
            <person name="Zwiers L.-H.L."/>
            <person name="Turgeon B.G."/>
            <person name="Goodwin S.B."/>
            <person name="Spatafora J.W."/>
            <person name="Crous P.W."/>
            <person name="Grigoriev I.V."/>
        </authorList>
    </citation>
    <scope>NUCLEOTIDE SEQUENCE [LARGE SCALE GENOMIC DNA]</scope>
    <source>
        <strain evidence="1 2">CBS 611.86</strain>
    </source>
</reference>
<protein>
    <submittedName>
        <fullName evidence="1">Uncharacterized protein</fullName>
    </submittedName>
</protein>
<sequence>MCIRTRTRYLCSHQDQGWIRCPRARANPPVDGTIFVHNSEGAVEEEFAAVCVVGVRGGVCDGVGDGGGDGGVVRCGAAGVYLPVSTTTQVFSLKQTSSRRTNIYLSAKTLLRQTTTTITSRTTNLSTCQPTYLRTYAPTHLRTSTMCTKIRTKYSGCSCKPLTYECCDTVKSLAGTEFDKGKYHQTGDGQGIICRSALQREHDKEERTIDMCPLGSGCPGNYNSSRAREMQPSGRTHAWWK</sequence>
<accession>A0A7C8I537</accession>
<evidence type="ECO:0000313" key="2">
    <source>
        <dbReference type="Proteomes" id="UP000481861"/>
    </source>
</evidence>